<dbReference type="HOGENOM" id="CLU_043966_1_2_11"/>
<dbReference type="Pfam" id="PF01872">
    <property type="entry name" value="RibD_C"/>
    <property type="match status" value="1"/>
</dbReference>
<dbReference type="InterPro" id="IPR024072">
    <property type="entry name" value="DHFR-like_dom_sf"/>
</dbReference>
<dbReference type="OrthoDB" id="7342392at2"/>
<dbReference type="InterPro" id="IPR002734">
    <property type="entry name" value="RibDG_C"/>
</dbReference>
<evidence type="ECO:0000313" key="2">
    <source>
        <dbReference type="EMBL" id="EXG80459.1"/>
    </source>
</evidence>
<evidence type="ECO:0000259" key="1">
    <source>
        <dbReference type="Pfam" id="PF01872"/>
    </source>
</evidence>
<reference evidence="2 3" key="1">
    <citation type="submission" date="2013-07" db="EMBL/GenBank/DDBJ databases">
        <authorList>
            <consortium name="DOE Joint Genome Institute"/>
            <person name="Eisen J."/>
            <person name="Huntemann M."/>
            <person name="Han J."/>
            <person name="Chen A."/>
            <person name="Kyrpides N."/>
            <person name="Mavromatis K."/>
            <person name="Markowitz V."/>
            <person name="Palaniappan K."/>
            <person name="Ivanova N."/>
            <person name="Schaumberg A."/>
            <person name="Pati A."/>
            <person name="Liolios K."/>
            <person name="Nordberg H.P."/>
            <person name="Cantor M.N."/>
            <person name="Hua S.X."/>
            <person name="Woyke T."/>
        </authorList>
    </citation>
    <scope>NUCLEOTIDE SEQUENCE [LARGE SCALE GENOMIC DNA]</scope>
    <source>
        <strain evidence="2 3">DSM 44712</strain>
    </source>
</reference>
<name>A0A010ZP47_9ACTN</name>
<dbReference type="SUPFAM" id="SSF53597">
    <property type="entry name" value="Dihydrofolate reductase-like"/>
    <property type="match status" value="1"/>
</dbReference>
<dbReference type="GO" id="GO:0008703">
    <property type="term" value="F:5-amino-6-(5-phosphoribosylamino)uracil reductase activity"/>
    <property type="evidence" value="ECO:0007669"/>
    <property type="project" value="InterPro"/>
</dbReference>
<dbReference type="Proteomes" id="UP000021053">
    <property type="component" value="Unassembled WGS sequence"/>
</dbReference>
<protein>
    <submittedName>
        <fullName evidence="2">Dihydrofolate reductase</fullName>
    </submittedName>
</protein>
<dbReference type="PANTHER" id="PTHR38011">
    <property type="entry name" value="DIHYDROFOLATE REDUCTASE FAMILY PROTEIN (AFU_ORTHOLOGUE AFUA_8G06820)"/>
    <property type="match status" value="1"/>
</dbReference>
<proteinExistence type="predicted"/>
<dbReference type="Gene3D" id="3.40.430.10">
    <property type="entry name" value="Dihydrofolate Reductase, subunit A"/>
    <property type="match status" value="1"/>
</dbReference>
<dbReference type="EMBL" id="JFBT01000001">
    <property type="protein sequence ID" value="EXG80459.1"/>
    <property type="molecule type" value="Genomic_DNA"/>
</dbReference>
<feature type="domain" description="Bacterial bifunctional deaminase-reductase C-terminal" evidence="1">
    <location>
        <begin position="3"/>
        <end position="181"/>
    </location>
</feature>
<dbReference type="RefSeq" id="WP_035849349.1">
    <property type="nucleotide sequence ID" value="NZ_KK073874.1"/>
</dbReference>
<dbReference type="AlphaFoldDB" id="A0A010ZP47"/>
<evidence type="ECO:0000313" key="3">
    <source>
        <dbReference type="Proteomes" id="UP000021053"/>
    </source>
</evidence>
<organism evidence="2 3">
    <name type="scientific">Cryptosporangium arvum DSM 44712</name>
    <dbReference type="NCBI Taxonomy" id="927661"/>
    <lineage>
        <taxon>Bacteria</taxon>
        <taxon>Bacillati</taxon>
        <taxon>Actinomycetota</taxon>
        <taxon>Actinomycetes</taxon>
        <taxon>Cryptosporangiales</taxon>
        <taxon>Cryptosporangiaceae</taxon>
        <taxon>Cryptosporangium</taxon>
    </lineage>
</organism>
<gene>
    <name evidence="2" type="ORF">CryarDRAFT_1533</name>
</gene>
<dbReference type="InterPro" id="IPR050765">
    <property type="entry name" value="Riboflavin_Biosynth_HTPR"/>
</dbReference>
<comment type="caution">
    <text evidence="2">The sequence shown here is derived from an EMBL/GenBank/DDBJ whole genome shotgun (WGS) entry which is preliminary data.</text>
</comment>
<dbReference type="PANTHER" id="PTHR38011:SF11">
    <property type="entry name" value="2,5-DIAMINO-6-RIBOSYLAMINO-4(3H)-PYRIMIDINONE 5'-PHOSPHATE REDUCTASE"/>
    <property type="match status" value="1"/>
</dbReference>
<keyword evidence="3" id="KW-1185">Reference proteome</keyword>
<dbReference type="PATRIC" id="fig|927661.3.peg.1507"/>
<sequence>MGKIVITTNATLDGVVQDPTGEEGFDRGGWFERFGGADLAEWARVETEEALGAEALLLGRRSDEWFGTRWSSRTGVWADRLNAMPKYVVSATLERPAWTNVTVLRGDVAKEVAALKQAVDGEILVYASYQLGRALLEHDLVDEVRLVVFPVVLGAGVRLFGATGAAKPLRLQESRALGDNLTFLRFQA</sequence>
<dbReference type="GO" id="GO:0009231">
    <property type="term" value="P:riboflavin biosynthetic process"/>
    <property type="evidence" value="ECO:0007669"/>
    <property type="project" value="InterPro"/>
</dbReference>
<accession>A0A010ZP47</accession>